<dbReference type="SUPFAM" id="SSF51338">
    <property type="entry name" value="Composite domain of metallo-dependent hydrolases"/>
    <property type="match status" value="1"/>
</dbReference>
<dbReference type="RefSeq" id="WP_185258830.1">
    <property type="nucleotide sequence ID" value="NZ_AP023368.1"/>
</dbReference>
<dbReference type="SUPFAM" id="SSF51556">
    <property type="entry name" value="Metallo-dependent hydrolases"/>
    <property type="match status" value="1"/>
</dbReference>
<dbReference type="EMBL" id="AP023368">
    <property type="protein sequence ID" value="BCJ98506.1"/>
    <property type="molecule type" value="Genomic_DNA"/>
</dbReference>
<gene>
    <name evidence="2" type="ORF">bsdcttw_15470</name>
</gene>
<dbReference type="Gene3D" id="3.30.110.90">
    <property type="entry name" value="Amidohydrolase"/>
    <property type="match status" value="1"/>
</dbReference>
<name>A0A7I8DQE8_9FIRM</name>
<dbReference type="InterPro" id="IPR032466">
    <property type="entry name" value="Metal_Hydrolase"/>
</dbReference>
<dbReference type="Pfam" id="PF01979">
    <property type="entry name" value="Amidohydro_1"/>
    <property type="match status" value="1"/>
</dbReference>
<dbReference type="PANTHER" id="PTHR43135:SF3">
    <property type="entry name" value="ALPHA-D-RIBOSE 1-METHYLPHOSPHONATE 5-TRIPHOSPHATE DIPHOSPHATASE"/>
    <property type="match status" value="1"/>
</dbReference>
<dbReference type="InterPro" id="IPR011059">
    <property type="entry name" value="Metal-dep_hydrolase_composite"/>
</dbReference>
<evidence type="ECO:0000313" key="2">
    <source>
        <dbReference type="EMBL" id="BCJ98506.1"/>
    </source>
</evidence>
<keyword evidence="3" id="KW-1185">Reference proteome</keyword>
<dbReference type="Gene3D" id="3.40.50.10910">
    <property type="entry name" value="Amidohydrolase"/>
    <property type="match status" value="1"/>
</dbReference>
<reference evidence="2 3" key="1">
    <citation type="submission" date="2020-08" db="EMBL/GenBank/DDBJ databases">
        <title>Draft genome sequencing of an Anaerocolumna strain isolated from anoxic soil subjected to BSD treatment.</title>
        <authorList>
            <person name="Uek A."/>
            <person name="Tonouchi A."/>
        </authorList>
    </citation>
    <scope>NUCLEOTIDE SEQUENCE [LARGE SCALE GENOMIC DNA]</scope>
    <source>
        <strain evidence="2 3">CTTW</strain>
    </source>
</reference>
<dbReference type="PROSITE" id="PS01137">
    <property type="entry name" value="TATD_1"/>
    <property type="match status" value="1"/>
</dbReference>
<dbReference type="Gene3D" id="2.30.40.10">
    <property type="entry name" value="Urease, subunit C, domain 1"/>
    <property type="match status" value="1"/>
</dbReference>
<dbReference type="InterPro" id="IPR006680">
    <property type="entry name" value="Amidohydro-rel"/>
</dbReference>
<dbReference type="GO" id="GO:0016810">
    <property type="term" value="F:hydrolase activity, acting on carbon-nitrogen (but not peptide) bonds"/>
    <property type="evidence" value="ECO:0007669"/>
    <property type="project" value="InterPro"/>
</dbReference>
<organism evidence="2 3">
    <name type="scientific">Anaerocolumna chitinilytica</name>
    <dbReference type="NCBI Taxonomy" id="1727145"/>
    <lineage>
        <taxon>Bacteria</taxon>
        <taxon>Bacillati</taxon>
        <taxon>Bacillota</taxon>
        <taxon>Clostridia</taxon>
        <taxon>Lachnospirales</taxon>
        <taxon>Lachnospiraceae</taxon>
        <taxon>Anaerocolumna</taxon>
    </lineage>
</organism>
<evidence type="ECO:0000259" key="1">
    <source>
        <dbReference type="Pfam" id="PF01979"/>
    </source>
</evidence>
<accession>A0A7I8DQE8</accession>
<reference evidence="2 3" key="2">
    <citation type="submission" date="2020-08" db="EMBL/GenBank/DDBJ databases">
        <authorList>
            <person name="Ueki A."/>
            <person name="Tonouchi A."/>
        </authorList>
    </citation>
    <scope>NUCLEOTIDE SEQUENCE [LARGE SCALE GENOMIC DNA]</scope>
    <source>
        <strain evidence="2 3">CTTW</strain>
    </source>
</reference>
<dbReference type="InterPro" id="IPR051781">
    <property type="entry name" value="Metallo-dep_Hydrolase"/>
</dbReference>
<dbReference type="AlphaFoldDB" id="A0A7I8DQE8"/>
<protein>
    <submittedName>
        <fullName evidence="2">Amidohydrolase</fullName>
    </submittedName>
</protein>
<feature type="domain" description="Amidohydrolase-related" evidence="1">
    <location>
        <begin position="46"/>
        <end position="360"/>
    </location>
</feature>
<dbReference type="KEGG" id="acht:bsdcttw_15470"/>
<dbReference type="PANTHER" id="PTHR43135">
    <property type="entry name" value="ALPHA-D-RIBOSE 1-METHYLPHOSPHONATE 5-TRIPHOSPHATE DIPHOSPHATASE"/>
    <property type="match status" value="1"/>
</dbReference>
<keyword evidence="2" id="KW-0378">Hydrolase</keyword>
<evidence type="ECO:0000313" key="3">
    <source>
        <dbReference type="Proteomes" id="UP000515703"/>
    </source>
</evidence>
<dbReference type="Proteomes" id="UP000515703">
    <property type="component" value="Chromosome"/>
</dbReference>
<proteinExistence type="predicted"/>
<sequence>MASTAITNAKIFNGTNILRTGTVVFEDGLITDKTSGEITIDGTGCTLLPGLIDSHVHLDSLHDLEAAALCGVTTMLDMATRSATAFNALRNHPGLPSIESCYLPAFPPGSDVRTKMGYPDNAEIKSKQEAVQFVKEQISSGAAYIKILLEEQGVSGGAEFPLELIVAIVEEAHRLDKRVITHAVSPISYKVAIEAGVDVLTHIPFAIPLPQPIIDAMAVKGCVSVPTMGMMKGIVESVKKQNPQVPFNYEFVRQSVAAIHKAGINILAGTDSNNDPTAPCTIPYGFGLQTELSFMVDAGLTPVEALQSVTNKPSDYFGLKDRGVIAVGHRADLLLVKGDPTLDIQAIKDVKGVWISGKAVI</sequence>
<dbReference type="InterPro" id="IPR018228">
    <property type="entry name" value="DNase_TatD-rel_CS"/>
</dbReference>
<dbReference type="Gene3D" id="1.20.58.520">
    <property type="entry name" value="Amidohydrolase"/>
    <property type="match status" value="1"/>
</dbReference>